<gene>
    <name evidence="2" type="ORF">AVEN_234781_1</name>
</gene>
<comment type="caution">
    <text evidence="2">The sequence shown here is derived from an EMBL/GenBank/DDBJ whole genome shotgun (WGS) entry which is preliminary data.</text>
</comment>
<protein>
    <submittedName>
        <fullName evidence="2">Uncharacterized protein</fullName>
    </submittedName>
</protein>
<organism evidence="2 3">
    <name type="scientific">Araneus ventricosus</name>
    <name type="common">Orbweaver spider</name>
    <name type="synonym">Epeira ventricosa</name>
    <dbReference type="NCBI Taxonomy" id="182803"/>
    <lineage>
        <taxon>Eukaryota</taxon>
        <taxon>Metazoa</taxon>
        <taxon>Ecdysozoa</taxon>
        <taxon>Arthropoda</taxon>
        <taxon>Chelicerata</taxon>
        <taxon>Arachnida</taxon>
        <taxon>Araneae</taxon>
        <taxon>Araneomorphae</taxon>
        <taxon>Entelegynae</taxon>
        <taxon>Araneoidea</taxon>
        <taxon>Araneidae</taxon>
        <taxon>Araneus</taxon>
    </lineage>
</organism>
<dbReference type="Proteomes" id="UP000499080">
    <property type="component" value="Unassembled WGS sequence"/>
</dbReference>
<proteinExistence type="predicted"/>
<reference evidence="2 3" key="1">
    <citation type="journal article" date="2019" name="Sci. Rep.">
        <title>Orb-weaving spider Araneus ventricosus genome elucidates the spidroin gene catalogue.</title>
        <authorList>
            <person name="Kono N."/>
            <person name="Nakamura H."/>
            <person name="Ohtoshi R."/>
            <person name="Moran D.A.P."/>
            <person name="Shinohara A."/>
            <person name="Yoshida Y."/>
            <person name="Fujiwara M."/>
            <person name="Mori M."/>
            <person name="Tomita M."/>
            <person name="Arakawa K."/>
        </authorList>
    </citation>
    <scope>NUCLEOTIDE SEQUENCE [LARGE SCALE GENOMIC DNA]</scope>
</reference>
<accession>A0A4Y2F4F8</accession>
<keyword evidence="3" id="KW-1185">Reference proteome</keyword>
<dbReference type="EMBL" id="BGPR01000811">
    <property type="protein sequence ID" value="GBM36390.1"/>
    <property type="molecule type" value="Genomic_DNA"/>
</dbReference>
<sequence>MRSLMFLCSLWLFAIVLGQMPNSENFKNHYKCMTYMNCISDGPMARKMESCLDLLQPGDLKLVLENIEENYYEFENHTVPGALNEYCNMDGDEQQLHGGLTRCLTIPLSVGWSCLPKDKPPVEQEPLLGRLC</sequence>
<keyword evidence="1" id="KW-0732">Signal</keyword>
<evidence type="ECO:0000313" key="2">
    <source>
        <dbReference type="EMBL" id="GBM36390.1"/>
    </source>
</evidence>
<name>A0A4Y2F4F8_ARAVE</name>
<feature type="chain" id="PRO_5021197867" evidence="1">
    <location>
        <begin position="19"/>
        <end position="132"/>
    </location>
</feature>
<feature type="signal peptide" evidence="1">
    <location>
        <begin position="1"/>
        <end position="18"/>
    </location>
</feature>
<dbReference type="AlphaFoldDB" id="A0A4Y2F4F8"/>
<evidence type="ECO:0000256" key="1">
    <source>
        <dbReference type="SAM" id="SignalP"/>
    </source>
</evidence>
<evidence type="ECO:0000313" key="3">
    <source>
        <dbReference type="Proteomes" id="UP000499080"/>
    </source>
</evidence>